<dbReference type="RefSeq" id="WP_003698171.1">
    <property type="nucleotide sequence ID" value="NZ_AFYE01000073.1"/>
</dbReference>
<dbReference type="InterPro" id="IPR044925">
    <property type="entry name" value="His-Me_finger_sf"/>
</dbReference>
<protein>
    <recommendedName>
        <fullName evidence="1">NUMOD4 domain-containing protein</fullName>
    </recommendedName>
</protein>
<dbReference type="InterPro" id="IPR036388">
    <property type="entry name" value="WH-like_DNA-bd_sf"/>
</dbReference>
<accession>E7FPE0</accession>
<dbReference type="EMBL" id="ACGS02000027">
    <property type="protein sequence ID" value="EFZ35182.1"/>
    <property type="molecule type" value="Genomic_DNA"/>
</dbReference>
<gene>
    <name evidence="2" type="ORF">HMPREF0542_10767</name>
</gene>
<dbReference type="GO" id="GO:0016788">
    <property type="term" value="F:hydrolase activity, acting on ester bonds"/>
    <property type="evidence" value="ECO:0007669"/>
    <property type="project" value="InterPro"/>
</dbReference>
<dbReference type="SUPFAM" id="SSF64496">
    <property type="entry name" value="DNA-binding domain of intron-encoded endonucleases"/>
    <property type="match status" value="1"/>
</dbReference>
<sequence length="183" mass="21176">MVWKEIKGYEGRYMVSDTGKIMSLPRTIKMARGYRTISKKRILKCSKLRNGTKVIRLVDKDGNKKNYTVAQIVARTFIENDDPKRTFVRHIDGKEGNNNVKNLKWDYPGRAASTDYRFKRRKKSKNRNTGPIQAFKNNVFCGEFQTATEAARHFGFKNTVGICLCLKGKQKTAGGMEWRRKEE</sequence>
<dbReference type="HOGENOM" id="CLU_099810_0_1_9"/>
<evidence type="ECO:0000313" key="3">
    <source>
        <dbReference type="Proteomes" id="UP000004099"/>
    </source>
</evidence>
<proteinExistence type="predicted"/>
<dbReference type="Proteomes" id="UP000004099">
    <property type="component" value="Unassembled WGS sequence"/>
</dbReference>
<evidence type="ECO:0000313" key="2">
    <source>
        <dbReference type="EMBL" id="EFZ35182.1"/>
    </source>
</evidence>
<dbReference type="PATRIC" id="fig|525362.12.peg.741"/>
<dbReference type="AlphaFoldDB" id="E7FPE0"/>
<dbReference type="Gene3D" id="3.90.75.20">
    <property type="match status" value="1"/>
</dbReference>
<organism evidence="2 3">
    <name type="scientific">Ligilactobacillus ruminis ATCC 25644</name>
    <dbReference type="NCBI Taxonomy" id="525362"/>
    <lineage>
        <taxon>Bacteria</taxon>
        <taxon>Bacillati</taxon>
        <taxon>Bacillota</taxon>
        <taxon>Bacilli</taxon>
        <taxon>Lactobacillales</taxon>
        <taxon>Lactobacillaceae</taxon>
        <taxon>Ligilactobacillus</taxon>
    </lineage>
</organism>
<dbReference type="InterPro" id="IPR010902">
    <property type="entry name" value="NUMOD4"/>
</dbReference>
<reference evidence="2 3" key="1">
    <citation type="submission" date="2011-01" db="EMBL/GenBank/DDBJ databases">
        <authorList>
            <person name="Muzny D."/>
            <person name="Qin X."/>
            <person name="Buhay C."/>
            <person name="Dugan-Rocha S."/>
            <person name="Ding Y."/>
            <person name="Chen G."/>
            <person name="Hawes A."/>
            <person name="Holder M."/>
            <person name="Jhangiani S."/>
            <person name="Johnson A."/>
            <person name="Khan Z."/>
            <person name="Li Z."/>
            <person name="Liu W."/>
            <person name="Liu X."/>
            <person name="Perez L."/>
            <person name="Shen H."/>
            <person name="Wang Q."/>
            <person name="Watt J."/>
            <person name="Xi L."/>
            <person name="Xin Y."/>
            <person name="Zhou J."/>
            <person name="Deng J."/>
            <person name="Jiang H."/>
            <person name="Liu Y."/>
            <person name="Qu J."/>
            <person name="Song X.-Z."/>
            <person name="Zhang L."/>
            <person name="Villasana D."/>
            <person name="Johnson A."/>
            <person name="Liu J."/>
            <person name="Liyanage D."/>
            <person name="Lorensuhewa L."/>
            <person name="Robinson T."/>
            <person name="Song A."/>
            <person name="Song B.-B."/>
            <person name="Dinh H."/>
            <person name="Thornton R."/>
            <person name="Coyle M."/>
            <person name="Francisco L."/>
            <person name="Jackson L."/>
            <person name="Javaid M."/>
            <person name="Korchina V."/>
            <person name="Kovar C."/>
            <person name="Mata R."/>
            <person name="Mathew T."/>
            <person name="Ngo R."/>
            <person name="Nguyen L."/>
            <person name="Nguyen N."/>
            <person name="Okwuonu G."/>
            <person name="Ongeri F."/>
            <person name="Pham C."/>
            <person name="Simmons D."/>
            <person name="Wilczek-Boney K."/>
            <person name="Hale W."/>
            <person name="Jakkamsetti A."/>
            <person name="Pham P."/>
            <person name="Ruth R."/>
            <person name="San Lucas F."/>
            <person name="Warren J."/>
            <person name="Zhang J."/>
            <person name="Zhao Z."/>
            <person name="Zhou C."/>
            <person name="Zhu D."/>
            <person name="Lee S."/>
            <person name="Bess C."/>
            <person name="Blankenburg K."/>
            <person name="Forbes L."/>
            <person name="Fu Q."/>
            <person name="Gubbala S."/>
            <person name="Hirani K."/>
            <person name="Jayaseelan J.C."/>
            <person name="Lara F."/>
            <person name="Munidasa M."/>
            <person name="Palculict T."/>
            <person name="Patil S."/>
            <person name="Pu L.-L."/>
            <person name="Saada N."/>
            <person name="Tang L."/>
            <person name="Weissenberger G."/>
            <person name="Zhu Y."/>
            <person name="Hemphill L."/>
            <person name="Shang Y."/>
            <person name="Youmans B."/>
            <person name="Ayvaz T."/>
            <person name="Ross M."/>
            <person name="Santibanez J."/>
            <person name="Aqrawi P."/>
            <person name="Gross S."/>
            <person name="Joshi V."/>
            <person name="Fowler G."/>
            <person name="Nazareth L."/>
            <person name="Reid J."/>
            <person name="Worley K."/>
            <person name="Petrosino J."/>
            <person name="Highlander S."/>
            <person name="Gibbs R."/>
        </authorList>
    </citation>
    <scope>NUCLEOTIDE SEQUENCE [LARGE SCALE GENOMIC DNA]</scope>
    <source>
        <strain evidence="2 3">ATCC 25644</strain>
    </source>
</reference>
<comment type="caution">
    <text evidence="2">The sequence shown here is derived from an EMBL/GenBank/DDBJ whole genome shotgun (WGS) entry which is preliminary data.</text>
</comment>
<dbReference type="Pfam" id="PF07463">
    <property type="entry name" value="NUMOD4"/>
    <property type="match status" value="1"/>
</dbReference>
<evidence type="ECO:0000259" key="1">
    <source>
        <dbReference type="Pfam" id="PF07463"/>
    </source>
</evidence>
<dbReference type="SUPFAM" id="SSF54060">
    <property type="entry name" value="His-Me finger endonucleases"/>
    <property type="match status" value="1"/>
</dbReference>
<dbReference type="Gene3D" id="1.10.10.10">
    <property type="entry name" value="Winged helix-like DNA-binding domain superfamily/Winged helix DNA-binding domain"/>
    <property type="match status" value="1"/>
</dbReference>
<name>E7FPE0_9LACO</name>
<feature type="domain" description="NUMOD4" evidence="1">
    <location>
        <begin position="1"/>
        <end position="57"/>
    </location>
</feature>